<evidence type="ECO:0000313" key="2">
    <source>
        <dbReference type="EMBL" id="SEG31991.1"/>
    </source>
</evidence>
<feature type="coiled-coil region" evidence="1">
    <location>
        <begin position="737"/>
        <end position="764"/>
    </location>
</feature>
<organism evidence="2 3">
    <name type="scientific">Flavobacterium urumqiense</name>
    <dbReference type="NCBI Taxonomy" id="935224"/>
    <lineage>
        <taxon>Bacteria</taxon>
        <taxon>Pseudomonadati</taxon>
        <taxon>Bacteroidota</taxon>
        <taxon>Flavobacteriia</taxon>
        <taxon>Flavobacteriales</taxon>
        <taxon>Flavobacteriaceae</taxon>
        <taxon>Flavobacterium</taxon>
    </lineage>
</organism>
<feature type="coiled-coil region" evidence="1">
    <location>
        <begin position="359"/>
        <end position="389"/>
    </location>
</feature>
<gene>
    <name evidence="2" type="ORF">SAMN04488130_109135</name>
</gene>
<evidence type="ECO:0000313" key="3">
    <source>
        <dbReference type="Proteomes" id="UP000236737"/>
    </source>
</evidence>
<keyword evidence="3" id="KW-1185">Reference proteome</keyword>
<feature type="coiled-coil region" evidence="1">
    <location>
        <begin position="583"/>
        <end position="611"/>
    </location>
</feature>
<evidence type="ECO:0000256" key="1">
    <source>
        <dbReference type="SAM" id="Coils"/>
    </source>
</evidence>
<dbReference type="RefSeq" id="WP_104000353.1">
    <property type="nucleotide sequence ID" value="NZ_FNVP01000009.1"/>
</dbReference>
<proteinExistence type="predicted"/>
<reference evidence="3" key="1">
    <citation type="submission" date="2016-10" db="EMBL/GenBank/DDBJ databases">
        <authorList>
            <person name="Varghese N."/>
            <person name="Submissions S."/>
        </authorList>
    </citation>
    <scope>NUCLEOTIDE SEQUENCE [LARGE SCALE GENOMIC DNA]</scope>
    <source>
        <strain evidence="3">CGMCC 1.9230</strain>
    </source>
</reference>
<feature type="coiled-coil region" evidence="1">
    <location>
        <begin position="23"/>
        <end position="78"/>
    </location>
</feature>
<accession>A0A1H5Z6P0</accession>
<protein>
    <submittedName>
        <fullName evidence="2">Uncharacterized protein</fullName>
    </submittedName>
</protein>
<keyword evidence="1" id="KW-0175">Coiled coil</keyword>
<name>A0A1H5Z6P0_9FLAO</name>
<dbReference type="AlphaFoldDB" id="A0A1H5Z6P0"/>
<dbReference type="OrthoDB" id="975149at2"/>
<sequence length="1016" mass="110132">MARKEIPRELSIYINDKAVVNSLRGITGEISRTNNEMRNLNRNSATYTEDMAQLRGNLANLTERQSEFRNEIRNTSEAMDDSSGSFAKFRDGLLSGDLESAKEGLSGIKAELTGLVKTSLAFIATPIGAAIAVLAGFAAGAKAIFDFNQQAEKSAVLIENLSGKTGQVVEDIRIKMQAMTDTFEIGFDQLAGAVDNLVDTGVAKDELEALERIKNGLLTAPDKNEFIASLESSALTAKQVGLSLEEVIALKKQIEEKGVDPEATFGALQKASQKLALQSDSLRTSLTNAFGASFTDDVLAKIKTGQLTTVQALDLIGKKSKEVGLNQTEQAKLSTELFGKAGLAAGGFAVIVDTVTGGLKKQKEELNGNQKALLELSNANEKLQKAQSELLRVRDFGELWTKIKANAIDALASVITYIADLKADIQPLIDIIGVVLVGAWINLKFIVVSSFDVIGAVVKGFFDYLKFSFNFIKAIITGDFKGAINLLKNYFISLGDSVGNIFAKIKNNIINAIQGIVSNISPVLSALGIDVEKLQKRLESFKSKEIIVKTKTQSGSDGNNPEPGNTKILAEELAKQKALRDAARQKEADARKTAADKKKAEQDKADKLELDKFLALAKAKGDLAKAELAYFISNNASKLDLTKKLTPELIAEETSRLDTIKDKQLMALAEERLSKVEKAQADAKSAQELVALKQTIDYDYETNRQNLELGFLSATDALKKQYTEEQKVLAAEQLLAANDLALAEADTKEEADALKRQFANQKELDGYKKLLTDKAITQDQYDRFIAAAKVKQDDVDRMSRAAHLSQNLQALGSVAGALGEMFGQSKALAIVQAGINGALAITNIFATTPKVDFGFSTYALIAASAISTVAAIAKITSAKAPAKPKFFHGGDTGNYAALGYDEYGPMTGIVHDGEYVVPKAMRQNPRYANTIAWLESERTGKRTRKFAQGGDVSTNTIPDPVMTENDSEMKSLLRAVLFRLENPIPPKINFGYQDAKEVQNLNDERNQSISNGIISE</sequence>
<dbReference type="Proteomes" id="UP000236737">
    <property type="component" value="Unassembled WGS sequence"/>
</dbReference>
<dbReference type="EMBL" id="FNVP01000009">
    <property type="protein sequence ID" value="SEG31991.1"/>
    <property type="molecule type" value="Genomic_DNA"/>
</dbReference>